<gene>
    <name evidence="1" type="ORF">IWX90DRAFT_247236</name>
</gene>
<organism evidence="1 2">
    <name type="scientific">Phyllosticta citrichinensis</name>
    <dbReference type="NCBI Taxonomy" id="1130410"/>
    <lineage>
        <taxon>Eukaryota</taxon>
        <taxon>Fungi</taxon>
        <taxon>Dikarya</taxon>
        <taxon>Ascomycota</taxon>
        <taxon>Pezizomycotina</taxon>
        <taxon>Dothideomycetes</taxon>
        <taxon>Dothideomycetes incertae sedis</taxon>
        <taxon>Botryosphaeriales</taxon>
        <taxon>Phyllostictaceae</taxon>
        <taxon>Phyllosticta</taxon>
    </lineage>
</organism>
<proteinExistence type="predicted"/>
<dbReference type="EMBL" id="JBBWUH010000006">
    <property type="protein sequence ID" value="KAK8164031.1"/>
    <property type="molecule type" value="Genomic_DNA"/>
</dbReference>
<name>A0ABR1XRA1_9PEZI</name>
<dbReference type="Proteomes" id="UP001456524">
    <property type="component" value="Unassembled WGS sequence"/>
</dbReference>
<evidence type="ECO:0000313" key="2">
    <source>
        <dbReference type="Proteomes" id="UP001456524"/>
    </source>
</evidence>
<sequence>MEEASIICSGCSFPLIWTLAAGRPLGATPVCGVFAPTRSASTTKHLHLPSRQSYSASETPAVLSLFFCPGTAPQPRLTSGQCPITRYARRRPGRRILHSRPCLSPAPSSPVLSLCAPSSSSCPSLHCPRGLKTVELGGWGRPGPSGQRAHLRTRRVVRTCRDTAPTRQHHEVSSASF</sequence>
<evidence type="ECO:0000313" key="1">
    <source>
        <dbReference type="EMBL" id="KAK8164031.1"/>
    </source>
</evidence>
<accession>A0ABR1XRA1</accession>
<keyword evidence="2" id="KW-1185">Reference proteome</keyword>
<comment type="caution">
    <text evidence="1">The sequence shown here is derived from an EMBL/GenBank/DDBJ whole genome shotgun (WGS) entry which is preliminary data.</text>
</comment>
<protein>
    <submittedName>
        <fullName evidence="1">Uncharacterized protein</fullName>
    </submittedName>
</protein>
<reference evidence="1 2" key="1">
    <citation type="journal article" date="2022" name="G3 (Bethesda)">
        <title>Enemy or ally: a genomic approach to elucidate the lifestyle of Phyllosticta citrichinaensis.</title>
        <authorList>
            <person name="Buijs V.A."/>
            <person name="Groenewald J.Z."/>
            <person name="Haridas S."/>
            <person name="LaButti K.M."/>
            <person name="Lipzen A."/>
            <person name="Martin F.M."/>
            <person name="Barry K."/>
            <person name="Grigoriev I.V."/>
            <person name="Crous P.W."/>
            <person name="Seidl M.F."/>
        </authorList>
    </citation>
    <scope>NUCLEOTIDE SEQUENCE [LARGE SCALE GENOMIC DNA]</scope>
    <source>
        <strain evidence="1 2">CBS 129764</strain>
    </source>
</reference>